<proteinExistence type="predicted"/>
<dbReference type="AlphaFoldDB" id="A0AAD4HXM7"/>
<keyword evidence="1" id="KW-1133">Transmembrane helix</keyword>
<sequence length="271" mass="30168">MASTIDINCPLNTTECIFQAVVALLDQVREKNAEFNWDPLSFGFTAVTGVAAACFAAITIVQALFAAGPGRLKSSRYAIGPWAKFTRHFFDPQEWRFRSLAQTPVIVFSSQDGVGDQHKYFIAGSSELRPAGWNALLSHLRLDKPEFWGRKPTGADHLLQDLSAVPAVPALLKDELGTRSSLEDILLLLYKAVRIWELEKPPQTIDGWERLLAEPAQVLRGSNFAIPPEDLHPLDDLIIYRALLMATLLSLPVDTSPLLNNEMYQQIVPFL</sequence>
<organism evidence="2 3">
    <name type="scientific">Staphylotrichum longicolle</name>
    <dbReference type="NCBI Taxonomy" id="669026"/>
    <lineage>
        <taxon>Eukaryota</taxon>
        <taxon>Fungi</taxon>
        <taxon>Dikarya</taxon>
        <taxon>Ascomycota</taxon>
        <taxon>Pezizomycotina</taxon>
        <taxon>Sordariomycetes</taxon>
        <taxon>Sordariomycetidae</taxon>
        <taxon>Sordariales</taxon>
        <taxon>Chaetomiaceae</taxon>
        <taxon>Staphylotrichum</taxon>
    </lineage>
</organism>
<keyword evidence="1" id="KW-0472">Membrane</keyword>
<keyword evidence="1" id="KW-0812">Transmembrane</keyword>
<gene>
    <name evidence="2" type="ORF">NEMBOFW57_006651</name>
</gene>
<feature type="transmembrane region" description="Helical" evidence="1">
    <location>
        <begin position="42"/>
        <end position="67"/>
    </location>
</feature>
<evidence type="ECO:0000256" key="1">
    <source>
        <dbReference type="SAM" id="Phobius"/>
    </source>
</evidence>
<keyword evidence="3" id="KW-1185">Reference proteome</keyword>
<comment type="caution">
    <text evidence="2">The sequence shown here is derived from an EMBL/GenBank/DDBJ whole genome shotgun (WGS) entry which is preliminary data.</text>
</comment>
<dbReference type="EMBL" id="JAHCVI010000003">
    <property type="protein sequence ID" value="KAG7287146.1"/>
    <property type="molecule type" value="Genomic_DNA"/>
</dbReference>
<name>A0AAD4HXM7_9PEZI</name>
<dbReference type="Proteomes" id="UP001197093">
    <property type="component" value="Unassembled WGS sequence"/>
</dbReference>
<reference evidence="2" key="1">
    <citation type="submission" date="2023-02" db="EMBL/GenBank/DDBJ databases">
        <authorList>
            <person name="Palmer J.M."/>
        </authorList>
    </citation>
    <scope>NUCLEOTIDE SEQUENCE</scope>
    <source>
        <strain evidence="2">FW57</strain>
    </source>
</reference>
<evidence type="ECO:0000313" key="3">
    <source>
        <dbReference type="Proteomes" id="UP001197093"/>
    </source>
</evidence>
<evidence type="ECO:0000313" key="2">
    <source>
        <dbReference type="EMBL" id="KAG7287146.1"/>
    </source>
</evidence>
<protein>
    <submittedName>
        <fullName evidence="2">Uncharacterized protein</fullName>
    </submittedName>
</protein>
<accession>A0AAD4HXM7</accession>